<accession>A0A2H1IKF4</accession>
<sequence>MDMNEHVGSGAEPDQTNDDLQRESDAQLRGDIDEYMATFEPEPEDTAGVRERILQLVRDDLYRGPSTRLQTEHGHPFSISTAAVRSIVRRAVDSVDGIRARSVDVEPAGEPEGSAATVSLTLAMRAGISFAPTAEAIRGAVSAAVLSELGIPAVRIDINAEDVYVD</sequence>
<dbReference type="AlphaFoldDB" id="A0A2H1IKF4"/>
<name>A0A2H1IKF4_BREAU</name>
<proteinExistence type="predicted"/>
<organism evidence="2 3">
    <name type="scientific">Brevibacterium aurantiacum</name>
    <dbReference type="NCBI Taxonomy" id="273384"/>
    <lineage>
        <taxon>Bacteria</taxon>
        <taxon>Bacillati</taxon>
        <taxon>Actinomycetota</taxon>
        <taxon>Actinomycetes</taxon>
        <taxon>Micrococcales</taxon>
        <taxon>Brevibacteriaceae</taxon>
        <taxon>Brevibacterium</taxon>
    </lineage>
</organism>
<feature type="region of interest" description="Disordered" evidence="1">
    <location>
        <begin position="1"/>
        <end position="30"/>
    </location>
</feature>
<protein>
    <recommendedName>
        <fullName evidence="4">Asp23/Gls24 family envelope stress response protein</fullName>
    </recommendedName>
</protein>
<evidence type="ECO:0000313" key="3">
    <source>
        <dbReference type="Proteomes" id="UP000234289"/>
    </source>
</evidence>
<evidence type="ECO:0000313" key="2">
    <source>
        <dbReference type="EMBL" id="SMX75695.1"/>
    </source>
</evidence>
<reference evidence="3" key="1">
    <citation type="submission" date="2017-03" db="EMBL/GenBank/DDBJ databases">
        <authorList>
            <person name="Monnet C."/>
        </authorList>
    </citation>
    <scope>NUCLEOTIDE SEQUENCE [LARGE SCALE GENOMIC DNA]</scope>
    <source>
        <strain evidence="3">CNRZ 920</strain>
    </source>
</reference>
<evidence type="ECO:0000256" key="1">
    <source>
        <dbReference type="SAM" id="MobiDB-lite"/>
    </source>
</evidence>
<dbReference type="Proteomes" id="UP000234289">
    <property type="component" value="Unassembled WGS sequence"/>
</dbReference>
<dbReference type="EMBL" id="FXZG01000005">
    <property type="protein sequence ID" value="SMX75695.1"/>
    <property type="molecule type" value="Genomic_DNA"/>
</dbReference>
<evidence type="ECO:0008006" key="4">
    <source>
        <dbReference type="Google" id="ProtNLM"/>
    </source>
</evidence>
<gene>
    <name evidence="2" type="ORF">BAUR920_01129</name>
</gene>
<feature type="compositionally biased region" description="Basic and acidic residues" evidence="1">
    <location>
        <begin position="19"/>
        <end position="30"/>
    </location>
</feature>